<keyword evidence="11" id="KW-1185">Reference proteome</keyword>
<dbReference type="SUPFAM" id="SSF52200">
    <property type="entry name" value="Toll/Interleukin receptor TIR domain"/>
    <property type="match status" value="1"/>
</dbReference>
<name>G7J146_MEDTR</name>
<reference evidence="9 11" key="2">
    <citation type="journal article" date="2014" name="BMC Genomics">
        <title>An improved genome release (version Mt4.0) for the model legume Medicago truncatula.</title>
        <authorList>
            <person name="Tang H."/>
            <person name="Krishnakumar V."/>
            <person name="Bidwell S."/>
            <person name="Rosen B."/>
            <person name="Chan A."/>
            <person name="Zhou S."/>
            <person name="Gentzbittel L."/>
            <person name="Childs K.L."/>
            <person name="Yandell M."/>
            <person name="Gundlach H."/>
            <person name="Mayer K.F."/>
            <person name="Schwartz D.C."/>
            <person name="Town C.D."/>
        </authorList>
    </citation>
    <scope>GENOME REANNOTATION</scope>
    <source>
        <strain evidence="10 11">cv. Jemalong A17</strain>
    </source>
</reference>
<reference evidence="9 11" key="1">
    <citation type="journal article" date="2011" name="Nature">
        <title>The Medicago genome provides insight into the evolution of rhizobial symbioses.</title>
        <authorList>
            <person name="Young N.D."/>
            <person name="Debelle F."/>
            <person name="Oldroyd G.E."/>
            <person name="Geurts R."/>
            <person name="Cannon S.B."/>
            <person name="Udvardi M.K."/>
            <person name="Benedito V.A."/>
            <person name="Mayer K.F."/>
            <person name="Gouzy J."/>
            <person name="Schoof H."/>
            <person name="Van de Peer Y."/>
            <person name="Proost S."/>
            <person name="Cook D.R."/>
            <person name="Meyers B.C."/>
            <person name="Spannagl M."/>
            <person name="Cheung F."/>
            <person name="De Mita S."/>
            <person name="Krishnakumar V."/>
            <person name="Gundlach H."/>
            <person name="Zhou S."/>
            <person name="Mudge J."/>
            <person name="Bharti A.K."/>
            <person name="Murray J.D."/>
            <person name="Naoumkina M.A."/>
            <person name="Rosen B."/>
            <person name="Silverstein K.A."/>
            <person name="Tang H."/>
            <person name="Rombauts S."/>
            <person name="Zhao P.X."/>
            <person name="Zhou P."/>
            <person name="Barbe V."/>
            <person name="Bardou P."/>
            <person name="Bechner M."/>
            <person name="Bellec A."/>
            <person name="Berger A."/>
            <person name="Berges H."/>
            <person name="Bidwell S."/>
            <person name="Bisseling T."/>
            <person name="Choisne N."/>
            <person name="Couloux A."/>
            <person name="Denny R."/>
            <person name="Deshpande S."/>
            <person name="Dai X."/>
            <person name="Doyle J.J."/>
            <person name="Dudez A.M."/>
            <person name="Farmer A.D."/>
            <person name="Fouteau S."/>
            <person name="Franken C."/>
            <person name="Gibelin C."/>
            <person name="Gish J."/>
            <person name="Goldstein S."/>
            <person name="Gonzalez A.J."/>
            <person name="Green P.J."/>
            <person name="Hallab A."/>
            <person name="Hartog M."/>
            <person name="Hua A."/>
            <person name="Humphray S.J."/>
            <person name="Jeong D.H."/>
            <person name="Jing Y."/>
            <person name="Jocker A."/>
            <person name="Kenton S.M."/>
            <person name="Kim D.J."/>
            <person name="Klee K."/>
            <person name="Lai H."/>
            <person name="Lang C."/>
            <person name="Lin S."/>
            <person name="Macmil S.L."/>
            <person name="Magdelenat G."/>
            <person name="Matthews L."/>
            <person name="McCorrison J."/>
            <person name="Monaghan E.L."/>
            <person name="Mun J.H."/>
            <person name="Najar F.Z."/>
            <person name="Nicholson C."/>
            <person name="Noirot C."/>
            <person name="O'Bleness M."/>
            <person name="Paule C.R."/>
            <person name="Poulain J."/>
            <person name="Prion F."/>
            <person name="Qin B."/>
            <person name="Qu C."/>
            <person name="Retzel E.F."/>
            <person name="Riddle C."/>
            <person name="Sallet E."/>
            <person name="Samain S."/>
            <person name="Samson N."/>
            <person name="Sanders I."/>
            <person name="Saurat O."/>
            <person name="Scarpelli C."/>
            <person name="Schiex T."/>
            <person name="Segurens B."/>
            <person name="Severin A.J."/>
            <person name="Sherrier D.J."/>
            <person name="Shi R."/>
            <person name="Sims S."/>
            <person name="Singer S.R."/>
            <person name="Sinharoy S."/>
            <person name="Sterck L."/>
            <person name="Viollet A."/>
            <person name="Wang B.B."/>
            <person name="Wang K."/>
            <person name="Wang M."/>
            <person name="Wang X."/>
            <person name="Warfsmann J."/>
            <person name="Weissenbach J."/>
            <person name="White D.D."/>
            <person name="White J.D."/>
            <person name="Wiley G.B."/>
            <person name="Wincker P."/>
            <person name="Xing Y."/>
            <person name="Yang L."/>
            <person name="Yao Z."/>
            <person name="Ying F."/>
            <person name="Zhai J."/>
            <person name="Zhou L."/>
            <person name="Zuber A."/>
            <person name="Denarie J."/>
            <person name="Dixon R.A."/>
            <person name="May G.D."/>
            <person name="Schwartz D.C."/>
            <person name="Rogers J."/>
            <person name="Quetier F."/>
            <person name="Town C.D."/>
            <person name="Roe B.A."/>
        </authorList>
    </citation>
    <scope>NUCLEOTIDE SEQUENCE [LARGE SCALE GENOMIC DNA]</scope>
    <source>
        <strain evidence="9">A17</strain>
        <strain evidence="10 11">cv. Jemalong A17</strain>
    </source>
</reference>
<dbReference type="HOGENOM" id="CLU_001561_0_2_1"/>
<dbReference type="eggNOG" id="ENOG502R41B">
    <property type="taxonomic scope" value="Eukaryota"/>
</dbReference>
<organism evidence="9 11">
    <name type="scientific">Medicago truncatula</name>
    <name type="common">Barrel medic</name>
    <name type="synonym">Medicago tribuloides</name>
    <dbReference type="NCBI Taxonomy" id="3880"/>
    <lineage>
        <taxon>Eukaryota</taxon>
        <taxon>Viridiplantae</taxon>
        <taxon>Streptophyta</taxon>
        <taxon>Embryophyta</taxon>
        <taxon>Tracheophyta</taxon>
        <taxon>Spermatophyta</taxon>
        <taxon>Magnoliopsida</taxon>
        <taxon>eudicotyledons</taxon>
        <taxon>Gunneridae</taxon>
        <taxon>Pentapetalae</taxon>
        <taxon>rosids</taxon>
        <taxon>fabids</taxon>
        <taxon>Fabales</taxon>
        <taxon>Fabaceae</taxon>
        <taxon>Papilionoideae</taxon>
        <taxon>50 kb inversion clade</taxon>
        <taxon>NPAAA clade</taxon>
        <taxon>Hologalegina</taxon>
        <taxon>IRL clade</taxon>
        <taxon>Trifolieae</taxon>
        <taxon>Medicago</taxon>
    </lineage>
</organism>
<evidence type="ECO:0000313" key="10">
    <source>
        <dbReference type="EnsemblPlants" id="AES89816"/>
    </source>
</evidence>
<dbReference type="Gene3D" id="3.40.50.10140">
    <property type="entry name" value="Toll/interleukin-1 receptor homology (TIR) domain"/>
    <property type="match status" value="1"/>
</dbReference>
<dbReference type="PaxDb" id="3880-AES69983"/>
<dbReference type="InterPro" id="IPR058192">
    <property type="entry name" value="WHD_ROQ1-like"/>
</dbReference>
<dbReference type="GO" id="GO:0043531">
    <property type="term" value="F:ADP binding"/>
    <property type="evidence" value="ECO:0007669"/>
    <property type="project" value="InterPro"/>
</dbReference>
<feature type="domain" description="TIR" evidence="8">
    <location>
        <begin position="28"/>
        <end position="179"/>
    </location>
</feature>
<dbReference type="InterPro" id="IPR027417">
    <property type="entry name" value="P-loop_NTPase"/>
</dbReference>
<dbReference type="SUPFAM" id="SSF52058">
    <property type="entry name" value="L domain-like"/>
    <property type="match status" value="1"/>
</dbReference>
<dbReference type="EMBL" id="CM001220">
    <property type="protein sequence ID" value="AES89816.1"/>
    <property type="molecule type" value="Genomic_DNA"/>
</dbReference>
<dbReference type="GO" id="GO:0006952">
    <property type="term" value="P:defense response"/>
    <property type="evidence" value="ECO:0007669"/>
    <property type="project" value="UniProtKB-KW"/>
</dbReference>
<dbReference type="PRINTS" id="PR00364">
    <property type="entry name" value="DISEASERSIST"/>
</dbReference>
<dbReference type="InterPro" id="IPR032675">
    <property type="entry name" value="LRR_dom_sf"/>
</dbReference>
<dbReference type="Gene3D" id="3.80.10.10">
    <property type="entry name" value="Ribonuclease Inhibitor"/>
    <property type="match status" value="2"/>
</dbReference>
<accession>G7J146</accession>
<dbReference type="InterPro" id="IPR044974">
    <property type="entry name" value="Disease_R_plants"/>
</dbReference>
<dbReference type="OMA" id="NIRETAM"/>
<evidence type="ECO:0000256" key="4">
    <source>
        <dbReference type="ARBA" id="ARBA00022801"/>
    </source>
</evidence>
<keyword evidence="3" id="KW-0677">Repeat</keyword>
<dbReference type="EC" id="3.2.2.6" evidence="1"/>
<evidence type="ECO:0000256" key="6">
    <source>
        <dbReference type="ARBA" id="ARBA00023027"/>
    </source>
</evidence>
<evidence type="ECO:0000313" key="9">
    <source>
        <dbReference type="EMBL" id="AES89816.1"/>
    </source>
</evidence>
<sequence>MASTSSNNSIIKISSSSSSSISSSPRRNYYDVFVSFRGKDTRLNFTDHLFALKKGESIAPELLRAIEDSQIFVVVFSKNYASSVWCLRELECILQSFQLSGKRVLPVFYDVDPSEVRYQKGCYAEALAKHEERFQQNFEIVQRWREALTQVANLSGWDVRYKPQHAEIEKIVEEIVNMLGYKFSNLPKNLVGMHSPLHELEKHLLLDSLDDVRVVGICGMGGVGKTTLATILYNKISHQFPVFCLIDDLSKIYRDDGLIGAQKLILHQTLVEEQLQTCNIYNASNLIQSRLHCVKALIILDNVDQVEQLEKLAVNREWLGAGSRIIIISRDEHILKEYGVDVVYKVPLLNRTDSLQLFSRKAFKLDHIMSSYDKLASEILRYANGLPLAIKVLGSFLYDRNIFEWKSALARLRESPNKDIMDVLRLSFDGLEEMEKEIFLHIACFFKGGEEKYVKNVLNCCGFHADIGLRVLIDKSVISISTENNIEIHRLLQELGRKIVQEKSIKESRKWSRMWLHKQFYNVMSENMEKKVGAIVFVRDKKERKIFIMAETLSKMIHLRLLILKGVTLTGNLNGLSDELRYVEWNRYPFKYLPSSFLPNQLVELILRYSSVKQLWKDKKYLPNLRTLDLSHSKSLRKMPNFGEVPNLERVSFEGCVKLVQMGPSIGVLRKLVYLNLKDCKKLIIIPKNIFGLSSLECLNLSGCSKVFKNPRQLRKHDSSESSSHFQSTTSSILKWTRIHFHSLYPYAHKDIASRFLHSLLSLSCLNDLDISFCGISQLPNAIGRLRWLERLNLGGNNFVTVPSLRKLSRLAYLNLQHCKLLKSLPQLPFATAIEHDLHINNLDKNKSWKSKGLVIFNCPKLGERECWNSMIFSWMIQLIRANPQSSSDVIQIVTPGSEIPSWFNNQSNSRSLSIALSPVMHDDTDNNFIGIACCAVFSVSPTTTTYAKTPAIGINFSNRNTRRRWYGIISVSLERYLIEVKSDHMCLIYFPLESFFNILKFIDETLENLDNFRMKFSIMNPKGLHTKVQSCGYHWVNKQNHALLPKFLSSEVQVSGN</sequence>
<evidence type="ECO:0000256" key="1">
    <source>
        <dbReference type="ARBA" id="ARBA00011982"/>
    </source>
</evidence>
<dbReference type="Pfam" id="PF20160">
    <property type="entry name" value="C-JID"/>
    <property type="match status" value="1"/>
</dbReference>
<keyword evidence="2" id="KW-0433">Leucine-rich repeat</keyword>
<dbReference type="Gene3D" id="1.10.8.430">
    <property type="entry name" value="Helical domain of apoptotic protease-activating factors"/>
    <property type="match status" value="1"/>
</dbReference>
<dbReference type="GO" id="GO:0061809">
    <property type="term" value="F:NAD+ nucleosidase activity, cyclic ADP-ribose generating"/>
    <property type="evidence" value="ECO:0007669"/>
    <property type="project" value="UniProtKB-EC"/>
</dbReference>
<dbReference type="PANTHER" id="PTHR11017">
    <property type="entry name" value="LEUCINE-RICH REPEAT-CONTAINING PROTEIN"/>
    <property type="match status" value="1"/>
</dbReference>
<evidence type="ECO:0000256" key="7">
    <source>
        <dbReference type="ARBA" id="ARBA00047304"/>
    </source>
</evidence>
<keyword evidence="4" id="KW-0378">Hydrolase</keyword>
<dbReference type="SUPFAM" id="SSF52540">
    <property type="entry name" value="P-loop containing nucleoside triphosphate hydrolases"/>
    <property type="match status" value="1"/>
</dbReference>
<dbReference type="AlphaFoldDB" id="G7J146"/>
<proteinExistence type="predicted"/>
<keyword evidence="6" id="KW-0520">NAD</keyword>
<dbReference type="PROSITE" id="PS51450">
    <property type="entry name" value="LRR"/>
    <property type="match status" value="1"/>
</dbReference>
<evidence type="ECO:0000256" key="2">
    <source>
        <dbReference type="ARBA" id="ARBA00022614"/>
    </source>
</evidence>
<dbReference type="Proteomes" id="UP000002051">
    <property type="component" value="Chromosome 4"/>
</dbReference>
<dbReference type="GO" id="GO:0007165">
    <property type="term" value="P:signal transduction"/>
    <property type="evidence" value="ECO:0007669"/>
    <property type="project" value="InterPro"/>
</dbReference>
<dbReference type="Pfam" id="PF00931">
    <property type="entry name" value="NB-ARC"/>
    <property type="match status" value="1"/>
</dbReference>
<dbReference type="InterPro" id="IPR045344">
    <property type="entry name" value="C-JID"/>
</dbReference>
<reference evidence="10" key="3">
    <citation type="submission" date="2015-04" db="UniProtKB">
        <authorList>
            <consortium name="EnsemblPlants"/>
        </authorList>
    </citation>
    <scope>IDENTIFICATION</scope>
    <source>
        <strain evidence="10">cv. Jemalong A17</strain>
    </source>
</reference>
<protein>
    <recommendedName>
        <fullName evidence="1">ADP-ribosyl cyclase/cyclic ADP-ribose hydrolase</fullName>
        <ecNumber evidence="1">3.2.2.6</ecNumber>
    </recommendedName>
</protein>
<dbReference type="SMART" id="SM00255">
    <property type="entry name" value="TIR"/>
    <property type="match status" value="1"/>
</dbReference>
<gene>
    <name evidence="9" type="ordered locus">MTR_4g080320</name>
</gene>
<dbReference type="InterPro" id="IPR035897">
    <property type="entry name" value="Toll_tir_struct_dom_sf"/>
</dbReference>
<dbReference type="PROSITE" id="PS50104">
    <property type="entry name" value="TIR"/>
    <property type="match status" value="1"/>
</dbReference>
<dbReference type="Gene3D" id="3.40.50.300">
    <property type="entry name" value="P-loop containing nucleotide triphosphate hydrolases"/>
    <property type="match status" value="1"/>
</dbReference>
<dbReference type="InterPro" id="IPR002182">
    <property type="entry name" value="NB-ARC"/>
</dbReference>
<comment type="catalytic activity">
    <reaction evidence="7">
        <text>NAD(+) + H2O = ADP-D-ribose + nicotinamide + H(+)</text>
        <dbReference type="Rhea" id="RHEA:16301"/>
        <dbReference type="ChEBI" id="CHEBI:15377"/>
        <dbReference type="ChEBI" id="CHEBI:15378"/>
        <dbReference type="ChEBI" id="CHEBI:17154"/>
        <dbReference type="ChEBI" id="CHEBI:57540"/>
        <dbReference type="ChEBI" id="CHEBI:57967"/>
        <dbReference type="EC" id="3.2.2.6"/>
    </reaction>
    <physiologicalReaction direction="left-to-right" evidence="7">
        <dbReference type="Rhea" id="RHEA:16302"/>
    </physiologicalReaction>
</comment>
<evidence type="ECO:0000313" key="11">
    <source>
        <dbReference type="Proteomes" id="UP000002051"/>
    </source>
</evidence>
<evidence type="ECO:0000256" key="3">
    <source>
        <dbReference type="ARBA" id="ARBA00022737"/>
    </source>
</evidence>
<evidence type="ECO:0000256" key="5">
    <source>
        <dbReference type="ARBA" id="ARBA00022821"/>
    </source>
</evidence>
<dbReference type="Pfam" id="PF23282">
    <property type="entry name" value="WHD_ROQ1"/>
    <property type="match status" value="1"/>
</dbReference>
<dbReference type="ExpressionAtlas" id="G7J146">
    <property type="expression patterns" value="differential"/>
</dbReference>
<dbReference type="InterPro" id="IPR000157">
    <property type="entry name" value="TIR_dom"/>
</dbReference>
<dbReference type="InterPro" id="IPR001611">
    <property type="entry name" value="Leu-rich_rpt"/>
</dbReference>
<dbReference type="SUPFAM" id="SSF46785">
    <property type="entry name" value="Winged helix' DNA-binding domain"/>
    <property type="match status" value="1"/>
</dbReference>
<dbReference type="InterPro" id="IPR042197">
    <property type="entry name" value="Apaf_helical"/>
</dbReference>
<evidence type="ECO:0000259" key="8">
    <source>
        <dbReference type="PROSITE" id="PS50104"/>
    </source>
</evidence>
<dbReference type="Pfam" id="PF01582">
    <property type="entry name" value="TIR"/>
    <property type="match status" value="1"/>
</dbReference>
<dbReference type="PANTHER" id="PTHR11017:SF259">
    <property type="entry name" value="ADP-RIBOSYL CYCLASE_CYCLIC ADP-RIBOSE HYDROLASE"/>
    <property type="match status" value="1"/>
</dbReference>
<dbReference type="EnsemblPlants" id="AES89816">
    <property type="protein sequence ID" value="AES89816"/>
    <property type="gene ID" value="MTR_4g080320"/>
</dbReference>
<dbReference type="InterPro" id="IPR036390">
    <property type="entry name" value="WH_DNA-bd_sf"/>
</dbReference>
<keyword evidence="5" id="KW-0611">Plant defense</keyword>